<organism evidence="2 3">
    <name type="scientific">Tribonema minus</name>
    <dbReference type="NCBI Taxonomy" id="303371"/>
    <lineage>
        <taxon>Eukaryota</taxon>
        <taxon>Sar</taxon>
        <taxon>Stramenopiles</taxon>
        <taxon>Ochrophyta</taxon>
        <taxon>PX clade</taxon>
        <taxon>Xanthophyceae</taxon>
        <taxon>Tribonematales</taxon>
        <taxon>Tribonemataceae</taxon>
        <taxon>Tribonema</taxon>
    </lineage>
</organism>
<evidence type="ECO:0000313" key="3">
    <source>
        <dbReference type="Proteomes" id="UP000664859"/>
    </source>
</evidence>
<dbReference type="AlphaFoldDB" id="A0A835ZG92"/>
<evidence type="ECO:0000256" key="1">
    <source>
        <dbReference type="SAM" id="Phobius"/>
    </source>
</evidence>
<keyword evidence="1" id="KW-0812">Transmembrane</keyword>
<dbReference type="Proteomes" id="UP000664859">
    <property type="component" value="Unassembled WGS sequence"/>
</dbReference>
<dbReference type="EMBL" id="JAFCMP010000029">
    <property type="protein sequence ID" value="KAG5190745.1"/>
    <property type="molecule type" value="Genomic_DNA"/>
</dbReference>
<comment type="caution">
    <text evidence="2">The sequence shown here is derived from an EMBL/GenBank/DDBJ whole genome shotgun (WGS) entry which is preliminary data.</text>
</comment>
<accession>A0A835ZG92</accession>
<protein>
    <submittedName>
        <fullName evidence="2">Uncharacterized protein</fullName>
    </submittedName>
</protein>
<reference evidence="2" key="1">
    <citation type="submission" date="2021-02" db="EMBL/GenBank/DDBJ databases">
        <title>First Annotated Genome of the Yellow-green Alga Tribonema minus.</title>
        <authorList>
            <person name="Mahan K.M."/>
        </authorList>
    </citation>
    <scope>NUCLEOTIDE SEQUENCE</scope>
    <source>
        <strain evidence="2">UTEX B ZZ1240</strain>
    </source>
</reference>
<feature type="transmembrane region" description="Helical" evidence="1">
    <location>
        <begin position="161"/>
        <end position="187"/>
    </location>
</feature>
<gene>
    <name evidence="2" type="ORF">JKP88DRAFT_285774</name>
</gene>
<proteinExistence type="predicted"/>
<evidence type="ECO:0000313" key="2">
    <source>
        <dbReference type="EMBL" id="KAG5190745.1"/>
    </source>
</evidence>
<name>A0A835ZG92_9STRA</name>
<keyword evidence="1" id="KW-0472">Membrane</keyword>
<keyword evidence="3" id="KW-1185">Reference proteome</keyword>
<sequence>MGTAPMERKCVKFDGVLPWGIQPLQLAETSASSYDDYSLDWSQLLMDVAVRPVPLLDFIGTRVTHTRTHRTGTVLRVYNDWVEVKFDSGMVDEGLMNDEIAEWLLDSVACDALDSHSQRQNFFAAIGRSTKAKQAWRRCKAARKTSRDFFQASKEVQLIDLSIAVLGTAPLTALTVTICALFGLVFLRTAMFLFSGIGCEATVDAVAATSAALRTLKLDIIPADVMAVFAELLILEGSPDLSPDLELLLGA</sequence>
<keyword evidence="1" id="KW-1133">Transmembrane helix</keyword>